<sequence length="364" mass="38619">MTYSLYTGLKATAFGASALVALTGTGRADQVIADDLIVQGSLCVGQDCVNGESFGFDTIRLKENNTRIKFQDTSSSASFPSADWQLTANDSTNGGANKFSIDDIDGGRTPFTVTAGARNNSIFVNNTGRVGFGTATPSVDLHVVNGNSPTLRLDQDGSSGFASQVWDVAGNEAGFFVRDVTNGSQLPLRIIPGADSNAIVIGANNDVGMGTDTTPDENLHLKGSGSVAIRLESTDAPYPIRLNLNPTFDVFRITFDGSGRPTQFQLDEDGNLIIPGTITTSGSCATPCDGVFGEDYELLPIEQNAAFMWQNGHLPSVGATPESGQYELSSKVLSMLTELEKAHIYIEQLHSRITDLEKKADSKG</sequence>
<accession>A0A1I5C7Y3</accession>
<gene>
    <name evidence="1" type="ORF">SAMN04487859_109165</name>
</gene>
<dbReference type="AlphaFoldDB" id="A0A1I5C7Y3"/>
<evidence type="ECO:0000313" key="1">
    <source>
        <dbReference type="EMBL" id="SFN83160.1"/>
    </source>
</evidence>
<proteinExistence type="predicted"/>
<name>A0A1I5C7Y3_9RHOB</name>
<dbReference type="Proteomes" id="UP000198599">
    <property type="component" value="Unassembled WGS sequence"/>
</dbReference>
<dbReference type="STRING" id="1005928.SAMN04487859_109165"/>
<keyword evidence="2" id="KW-1185">Reference proteome</keyword>
<dbReference type="RefSeq" id="WP_092837809.1">
    <property type="nucleotide sequence ID" value="NZ_FOVP01000009.1"/>
</dbReference>
<dbReference type="EMBL" id="FOVP01000009">
    <property type="protein sequence ID" value="SFN83160.1"/>
    <property type="molecule type" value="Genomic_DNA"/>
</dbReference>
<protein>
    <recommendedName>
        <fullName evidence="3">Peptidase S74 domain-containing protein</fullName>
    </recommendedName>
</protein>
<evidence type="ECO:0000313" key="2">
    <source>
        <dbReference type="Proteomes" id="UP000198599"/>
    </source>
</evidence>
<dbReference type="OrthoDB" id="4463518at2"/>
<organism evidence="1 2">
    <name type="scientific">Roseovarius lutimaris</name>
    <dbReference type="NCBI Taxonomy" id="1005928"/>
    <lineage>
        <taxon>Bacteria</taxon>
        <taxon>Pseudomonadati</taxon>
        <taxon>Pseudomonadota</taxon>
        <taxon>Alphaproteobacteria</taxon>
        <taxon>Rhodobacterales</taxon>
        <taxon>Roseobacteraceae</taxon>
        <taxon>Roseovarius</taxon>
    </lineage>
</organism>
<evidence type="ECO:0008006" key="3">
    <source>
        <dbReference type="Google" id="ProtNLM"/>
    </source>
</evidence>
<reference evidence="2" key="1">
    <citation type="submission" date="2016-10" db="EMBL/GenBank/DDBJ databases">
        <authorList>
            <person name="Varghese N."/>
            <person name="Submissions S."/>
        </authorList>
    </citation>
    <scope>NUCLEOTIDE SEQUENCE [LARGE SCALE GENOMIC DNA]</scope>
    <source>
        <strain evidence="2">DSM 28463</strain>
    </source>
</reference>